<keyword evidence="1" id="KW-0732">Signal</keyword>
<feature type="chain" id="PRO_5022891905" description="PEP-CTERM protein-sorting domain-containing protein" evidence="1">
    <location>
        <begin position="25"/>
        <end position="221"/>
    </location>
</feature>
<dbReference type="OrthoDB" id="218629at2"/>
<comment type="caution">
    <text evidence="2">The sequence shown here is derived from an EMBL/GenBank/DDBJ whole genome shotgun (WGS) entry which is preliminary data.</text>
</comment>
<name>A0A5C5YFE6_9BACT</name>
<dbReference type="Proteomes" id="UP000318478">
    <property type="component" value="Unassembled WGS sequence"/>
</dbReference>
<evidence type="ECO:0000313" key="3">
    <source>
        <dbReference type="Proteomes" id="UP000318478"/>
    </source>
</evidence>
<dbReference type="AlphaFoldDB" id="A0A5C5YFE6"/>
<dbReference type="EMBL" id="SJPO01000009">
    <property type="protein sequence ID" value="TWT73794.1"/>
    <property type="molecule type" value="Genomic_DNA"/>
</dbReference>
<organism evidence="2 3">
    <name type="scientific">Posidoniimonas polymericola</name>
    <dbReference type="NCBI Taxonomy" id="2528002"/>
    <lineage>
        <taxon>Bacteria</taxon>
        <taxon>Pseudomonadati</taxon>
        <taxon>Planctomycetota</taxon>
        <taxon>Planctomycetia</taxon>
        <taxon>Pirellulales</taxon>
        <taxon>Lacipirellulaceae</taxon>
        <taxon>Posidoniimonas</taxon>
    </lineage>
</organism>
<protein>
    <recommendedName>
        <fullName evidence="4">PEP-CTERM protein-sorting domain-containing protein</fullName>
    </recommendedName>
</protein>
<gene>
    <name evidence="2" type="ORF">Pla123a_36880</name>
</gene>
<accession>A0A5C5YFE6</accession>
<dbReference type="RefSeq" id="WP_146589605.1">
    <property type="nucleotide sequence ID" value="NZ_SJPO01000009.1"/>
</dbReference>
<reference evidence="2 3" key="1">
    <citation type="submission" date="2019-02" db="EMBL/GenBank/DDBJ databases">
        <title>Deep-cultivation of Planctomycetes and their phenomic and genomic characterization uncovers novel biology.</title>
        <authorList>
            <person name="Wiegand S."/>
            <person name="Jogler M."/>
            <person name="Boedeker C."/>
            <person name="Pinto D."/>
            <person name="Vollmers J."/>
            <person name="Rivas-Marin E."/>
            <person name="Kohn T."/>
            <person name="Peeters S.H."/>
            <person name="Heuer A."/>
            <person name="Rast P."/>
            <person name="Oberbeckmann S."/>
            <person name="Bunk B."/>
            <person name="Jeske O."/>
            <person name="Meyerdierks A."/>
            <person name="Storesund J.E."/>
            <person name="Kallscheuer N."/>
            <person name="Luecker S."/>
            <person name="Lage O.M."/>
            <person name="Pohl T."/>
            <person name="Merkel B.J."/>
            <person name="Hornburger P."/>
            <person name="Mueller R.-W."/>
            <person name="Bruemmer F."/>
            <person name="Labrenz M."/>
            <person name="Spormann A.M."/>
            <person name="Op Den Camp H."/>
            <person name="Overmann J."/>
            <person name="Amann R."/>
            <person name="Jetten M.S.M."/>
            <person name="Mascher T."/>
            <person name="Medema M.H."/>
            <person name="Devos D.P."/>
            <person name="Kaster A.-K."/>
            <person name="Ovreas L."/>
            <person name="Rohde M."/>
            <person name="Galperin M.Y."/>
            <person name="Jogler C."/>
        </authorList>
    </citation>
    <scope>NUCLEOTIDE SEQUENCE [LARGE SCALE GENOMIC DNA]</scope>
    <source>
        <strain evidence="2 3">Pla123a</strain>
    </source>
</reference>
<evidence type="ECO:0000313" key="2">
    <source>
        <dbReference type="EMBL" id="TWT73794.1"/>
    </source>
</evidence>
<keyword evidence="3" id="KW-1185">Reference proteome</keyword>
<proteinExistence type="predicted"/>
<evidence type="ECO:0008006" key="4">
    <source>
        <dbReference type="Google" id="ProtNLM"/>
    </source>
</evidence>
<evidence type="ECO:0000256" key="1">
    <source>
        <dbReference type="SAM" id="SignalP"/>
    </source>
</evidence>
<sequence precursor="true">MKPSLAAGVCFVLSMTLGSGPASAAPIAWTDWVFSNFPVSATGQITVGAEVVQVTYTDGAGGASFIQTGPGTDFWLPDAPYLSTQVDNAPVGPDIVALFFGGTVSVNFSKPVVDPLIALVSWNNNVVEFGEPIEVLSSGPGYWGNGSFSVNGGGTGFTGVGELHGVIRLPGVHSSFSFTHTTEDWHGFTVGAVDIVPAPGAALLSLVPLAMLLRRQAGRSA</sequence>
<feature type="signal peptide" evidence="1">
    <location>
        <begin position="1"/>
        <end position="24"/>
    </location>
</feature>